<name>A0A9P7K5Q8_9AGAR</name>
<dbReference type="GO" id="GO:0003924">
    <property type="term" value="F:GTPase activity"/>
    <property type="evidence" value="ECO:0007669"/>
    <property type="project" value="InterPro"/>
</dbReference>
<comment type="caution">
    <text evidence="9">The sequence shown here is derived from an EMBL/GenBank/DDBJ whole genome shotgun (WGS) entry which is preliminary data.</text>
</comment>
<dbReference type="EMBL" id="JABCKI010005981">
    <property type="protein sequence ID" value="KAG5636061.1"/>
    <property type="molecule type" value="Genomic_DNA"/>
</dbReference>
<feature type="compositionally biased region" description="Polar residues" evidence="7">
    <location>
        <begin position="541"/>
        <end position="563"/>
    </location>
</feature>
<dbReference type="InterPro" id="IPR016163">
    <property type="entry name" value="Ald_DH_C"/>
</dbReference>
<dbReference type="GO" id="GO:0006081">
    <property type="term" value="P:aldehyde metabolic process"/>
    <property type="evidence" value="ECO:0007669"/>
    <property type="project" value="InterPro"/>
</dbReference>
<evidence type="ECO:0000256" key="7">
    <source>
        <dbReference type="SAM" id="MobiDB-lite"/>
    </source>
</evidence>
<dbReference type="InterPro" id="IPR027417">
    <property type="entry name" value="P-loop_NTPase"/>
</dbReference>
<evidence type="ECO:0000259" key="8">
    <source>
        <dbReference type="PROSITE" id="PS51718"/>
    </source>
</evidence>
<dbReference type="SUPFAM" id="SSF53720">
    <property type="entry name" value="ALDH-like"/>
    <property type="match status" value="1"/>
</dbReference>
<evidence type="ECO:0000256" key="1">
    <source>
        <dbReference type="ARBA" id="ARBA00009986"/>
    </source>
</evidence>
<dbReference type="PANTHER" id="PTHR43570:SF16">
    <property type="entry name" value="ALDEHYDE DEHYDROGENASE TYPE III, ISOFORM Q"/>
    <property type="match status" value="1"/>
</dbReference>
<dbReference type="InterPro" id="IPR015590">
    <property type="entry name" value="Aldehyde_DH_dom"/>
</dbReference>
<evidence type="ECO:0000256" key="2">
    <source>
        <dbReference type="ARBA" id="ARBA00022741"/>
    </source>
</evidence>
<dbReference type="SUPFAM" id="SSF52540">
    <property type="entry name" value="P-loop containing nucleoside triphosphate hydrolases"/>
    <property type="match status" value="1"/>
</dbReference>
<dbReference type="InterPro" id="IPR029510">
    <property type="entry name" value="Ald_DH_CS_GLU"/>
</dbReference>
<dbReference type="Pfam" id="PF01031">
    <property type="entry name" value="Dynamin_M"/>
    <property type="match status" value="1"/>
</dbReference>
<dbReference type="Gene3D" id="3.40.605.10">
    <property type="entry name" value="Aldehyde Dehydrogenase, Chain A, domain 1"/>
    <property type="match status" value="1"/>
</dbReference>
<feature type="region of interest" description="Disordered" evidence="7">
    <location>
        <begin position="511"/>
        <end position="594"/>
    </location>
</feature>
<protein>
    <recommendedName>
        <fullName evidence="8">Dynamin-type G domain-containing protein</fullName>
    </recommendedName>
</protein>
<dbReference type="Gene3D" id="3.40.50.300">
    <property type="entry name" value="P-loop containing nucleotide triphosphate hydrolases"/>
    <property type="match status" value="1"/>
</dbReference>
<organism evidence="9 10">
    <name type="scientific">Sphagnurus paluster</name>
    <dbReference type="NCBI Taxonomy" id="117069"/>
    <lineage>
        <taxon>Eukaryota</taxon>
        <taxon>Fungi</taxon>
        <taxon>Dikarya</taxon>
        <taxon>Basidiomycota</taxon>
        <taxon>Agaricomycotina</taxon>
        <taxon>Agaricomycetes</taxon>
        <taxon>Agaricomycetidae</taxon>
        <taxon>Agaricales</taxon>
        <taxon>Tricholomatineae</taxon>
        <taxon>Lyophyllaceae</taxon>
        <taxon>Sphagnurus</taxon>
    </lineage>
</organism>
<feature type="active site" evidence="5">
    <location>
        <position position="867"/>
    </location>
</feature>
<dbReference type="Proteomes" id="UP000717328">
    <property type="component" value="Unassembled WGS sequence"/>
</dbReference>
<accession>A0A9P7K5Q8</accession>
<reference evidence="9" key="1">
    <citation type="submission" date="2021-02" db="EMBL/GenBank/DDBJ databases">
        <authorList>
            <person name="Nieuwenhuis M."/>
            <person name="Van De Peppel L.J.J."/>
        </authorList>
    </citation>
    <scope>NUCLEOTIDE SEQUENCE</scope>
    <source>
        <strain evidence="9">D49</strain>
    </source>
</reference>
<dbReference type="InterPro" id="IPR012394">
    <property type="entry name" value="Aldehyde_DH_NAD(P)"/>
</dbReference>
<evidence type="ECO:0000313" key="10">
    <source>
        <dbReference type="Proteomes" id="UP000717328"/>
    </source>
</evidence>
<evidence type="ECO:0000256" key="4">
    <source>
        <dbReference type="ARBA" id="ARBA00023134"/>
    </source>
</evidence>
<evidence type="ECO:0000256" key="5">
    <source>
        <dbReference type="PROSITE-ProRule" id="PRU10007"/>
    </source>
</evidence>
<dbReference type="Gene3D" id="3.40.309.10">
    <property type="entry name" value="Aldehyde Dehydrogenase, Chain A, domain 2"/>
    <property type="match status" value="1"/>
</dbReference>
<dbReference type="InterPro" id="IPR016161">
    <property type="entry name" value="Ald_DH/histidinol_DH"/>
</dbReference>
<dbReference type="PRINTS" id="PR00195">
    <property type="entry name" value="DYNAMIN"/>
</dbReference>
<proteinExistence type="inferred from homology"/>
<dbReference type="SMART" id="SM00053">
    <property type="entry name" value="DYNc"/>
    <property type="match status" value="1"/>
</dbReference>
<dbReference type="GO" id="GO:0005525">
    <property type="term" value="F:GTP binding"/>
    <property type="evidence" value="ECO:0007669"/>
    <property type="project" value="InterPro"/>
</dbReference>
<dbReference type="GO" id="GO:0005737">
    <property type="term" value="C:cytoplasm"/>
    <property type="evidence" value="ECO:0007669"/>
    <property type="project" value="TreeGrafter"/>
</dbReference>
<dbReference type="GO" id="GO:0004029">
    <property type="term" value="F:aldehyde dehydrogenase (NAD+) activity"/>
    <property type="evidence" value="ECO:0007669"/>
    <property type="project" value="TreeGrafter"/>
</dbReference>
<evidence type="ECO:0000256" key="6">
    <source>
        <dbReference type="RuleBase" id="RU003345"/>
    </source>
</evidence>
<dbReference type="InterPro" id="IPR016162">
    <property type="entry name" value="Ald_DH_N"/>
</dbReference>
<dbReference type="PROSITE" id="PS00687">
    <property type="entry name" value="ALDEHYDE_DEHYDR_GLU"/>
    <property type="match status" value="1"/>
</dbReference>
<keyword evidence="2" id="KW-0547">Nucleotide-binding</keyword>
<keyword evidence="4" id="KW-0342">GTP-binding</keyword>
<dbReference type="PROSITE" id="PS51718">
    <property type="entry name" value="G_DYNAMIN_2"/>
    <property type="match status" value="1"/>
</dbReference>
<dbReference type="AlphaFoldDB" id="A0A9P7K5Q8"/>
<feature type="domain" description="Dynamin-type G" evidence="8">
    <location>
        <begin position="1"/>
        <end position="270"/>
    </location>
</feature>
<comment type="similarity">
    <text evidence="1 6">Belongs to the aldehyde dehydrogenase family.</text>
</comment>
<reference evidence="9" key="2">
    <citation type="submission" date="2021-10" db="EMBL/GenBank/DDBJ databases">
        <title>Phylogenomics reveals ancestral predisposition of the termite-cultivated fungus Termitomyces towards a domesticated lifestyle.</title>
        <authorList>
            <person name="Auxier B."/>
            <person name="Grum-Grzhimaylo A."/>
            <person name="Cardenas M.E."/>
            <person name="Lodge J.D."/>
            <person name="Laessoe T."/>
            <person name="Pedersen O."/>
            <person name="Smith M.E."/>
            <person name="Kuyper T.W."/>
            <person name="Franco-Molano E.A."/>
            <person name="Baroni T.J."/>
            <person name="Aanen D.K."/>
        </authorList>
    </citation>
    <scope>NUCLEOTIDE SEQUENCE</scope>
    <source>
        <strain evidence="9">D49</strain>
    </source>
</reference>
<dbReference type="PANTHER" id="PTHR43570">
    <property type="entry name" value="ALDEHYDE DEHYDROGENASE"/>
    <property type="match status" value="1"/>
</dbReference>
<dbReference type="InterPro" id="IPR001401">
    <property type="entry name" value="Dynamin_GTPase"/>
</dbReference>
<dbReference type="InterPro" id="IPR000375">
    <property type="entry name" value="Dynamin_stalk"/>
</dbReference>
<dbReference type="Pfam" id="PF00171">
    <property type="entry name" value="Aldedh"/>
    <property type="match status" value="1"/>
</dbReference>
<dbReference type="Gene3D" id="1.20.120.1240">
    <property type="entry name" value="Dynamin, middle domain"/>
    <property type="match status" value="1"/>
</dbReference>
<dbReference type="OrthoDB" id="5061070at2759"/>
<dbReference type="InterPro" id="IPR022812">
    <property type="entry name" value="Dynamin"/>
</dbReference>
<keyword evidence="3 6" id="KW-0560">Oxidoreductase</keyword>
<evidence type="ECO:0000256" key="3">
    <source>
        <dbReference type="ARBA" id="ARBA00023002"/>
    </source>
</evidence>
<evidence type="ECO:0000313" key="9">
    <source>
        <dbReference type="EMBL" id="KAG5636061.1"/>
    </source>
</evidence>
<dbReference type="InterPro" id="IPR045063">
    <property type="entry name" value="Dynamin_N"/>
</dbReference>
<gene>
    <name evidence="9" type="ORF">H0H81_009232</name>
</gene>
<dbReference type="Pfam" id="PF00350">
    <property type="entry name" value="Dynamin_N"/>
    <property type="match status" value="1"/>
</dbReference>
<sequence>MECRLSSSTRSWTCQISIRREYDASGDVLDKVTETPFGYIITEKNQVELALRRAQVAVLNPHIDPADILRASPEQLKQAPFLSNQSLQFSRDTICIDLEGPELTDLAFIDLPGLIQNAESQTIKLVEDMVVSHIKGNCLILVALPMTDDIENQKALRLARLEDPDGLRTIGVMTKPDMLTAGSVKARDIWLDIIEGRRHPLVHGYYCTRQPDDVQREENISSSEARSAEAAFFSTTHPWSTSKYKDRFGTDNLTATLSKLLIGIINETLPRIMAEAASKLEICTWELAGLPEEIQGDPATYMLKLLTRFCDDVQRAIASGAEAGQLIHKNRDAYVAFKSAIRKSAPNFIPAVLYNLDSPAPNKDGGNNGESALRVDELTKTKPFYLNDMREHIKKSVTRELPNNVPFSAKEVLIKQFQTSWDSAIEVCFTAVRQHTEAMLEQRIRDIFHRHEHLEGRIRVFVSEVTQKHYARCAEILKPILQIEATPYTQNTHYLTEAQAKWLGLYKEARSASRNGQSAPKKRKTSNPAQPAPAPAHTKPTGATASAPNTFSWPNQGRASSPNPFIFGPSAAAGTGAPARKRTAEEGPDDEREEQVNQALAALSALGYHGLRAEDLARLHMPDEYESELQIMAEVRGYFQIAYKASLSPIGEDMQSSLISKLALGTADATERCAVYLAENPMVVLKRKELAVRKQRLEEVKHALQTFDLGKPRMESIFAEIAAIYDRAIICAQKLEEWTKPEAVDVPDWQKSWSPTIHRAAKGTVLIISPWNYPLILTLQPLYGAISAGCCAVIKPSEIAANYAALLARLLPQYLDQSAYQVVLGGVPEITKLLELKWDHIFYTGNGRVARIIAAAAAKHLTPLTLELGGKSPVIIDGTFDIGLAAKRLLWGKINNAGQICIAPDFVLVLRDRQEELVNALKAAYDTFYPEGALNSISFGRIISDLHFNRLKGLLERTKGDVAFGGKTNEKRGFEPTVVSNVTEGDSLLEEEIFGPILPLVPVDSIEDAIEFVNARQEFFT</sequence>
<dbReference type="InterPro" id="IPR030381">
    <property type="entry name" value="G_DYNAMIN_dom"/>
</dbReference>
<keyword evidence="10" id="KW-1185">Reference proteome</keyword>